<feature type="transmembrane region" description="Helical" evidence="6">
    <location>
        <begin position="268"/>
        <end position="294"/>
    </location>
</feature>
<dbReference type="InterPro" id="IPR011701">
    <property type="entry name" value="MFS"/>
</dbReference>
<proteinExistence type="predicted"/>
<organism evidence="8 9">
    <name type="scientific">Massilia norwichensis</name>
    <dbReference type="NCBI Taxonomy" id="1442366"/>
    <lineage>
        <taxon>Bacteria</taxon>
        <taxon>Pseudomonadati</taxon>
        <taxon>Pseudomonadota</taxon>
        <taxon>Betaproteobacteria</taxon>
        <taxon>Burkholderiales</taxon>
        <taxon>Oxalobacteraceae</taxon>
        <taxon>Telluria group</taxon>
        <taxon>Massilia</taxon>
    </lineage>
</organism>
<name>A0ABT2ABY7_9BURK</name>
<evidence type="ECO:0000313" key="9">
    <source>
        <dbReference type="Proteomes" id="UP001205560"/>
    </source>
</evidence>
<keyword evidence="4 6" id="KW-1133">Transmembrane helix</keyword>
<dbReference type="Gene3D" id="1.20.1250.20">
    <property type="entry name" value="MFS general substrate transporter like domains"/>
    <property type="match status" value="2"/>
</dbReference>
<feature type="domain" description="Major facilitator superfamily (MFS) profile" evidence="7">
    <location>
        <begin position="42"/>
        <end position="421"/>
    </location>
</feature>
<keyword evidence="2" id="KW-1003">Cell membrane</keyword>
<feature type="transmembrane region" description="Helical" evidence="6">
    <location>
        <begin position="241"/>
        <end position="262"/>
    </location>
</feature>
<evidence type="ECO:0000256" key="6">
    <source>
        <dbReference type="SAM" id="Phobius"/>
    </source>
</evidence>
<feature type="transmembrane region" description="Helical" evidence="6">
    <location>
        <begin position="41"/>
        <end position="68"/>
    </location>
</feature>
<dbReference type="PANTHER" id="PTHR43124:SF8">
    <property type="entry name" value="INNER MEMBRANE TRANSPORT PROTEIN YDHP"/>
    <property type="match status" value="1"/>
</dbReference>
<gene>
    <name evidence="8" type="ORF">NX782_21185</name>
</gene>
<feature type="transmembrane region" description="Helical" evidence="6">
    <location>
        <begin position="80"/>
        <end position="100"/>
    </location>
</feature>
<dbReference type="Pfam" id="PF07690">
    <property type="entry name" value="MFS_1"/>
    <property type="match status" value="1"/>
</dbReference>
<feature type="transmembrane region" description="Helical" evidence="6">
    <location>
        <begin position="365"/>
        <end position="386"/>
    </location>
</feature>
<evidence type="ECO:0000313" key="8">
    <source>
        <dbReference type="EMBL" id="MCS0591711.1"/>
    </source>
</evidence>
<feature type="transmembrane region" description="Helical" evidence="6">
    <location>
        <begin position="398"/>
        <end position="417"/>
    </location>
</feature>
<keyword evidence="5 6" id="KW-0472">Membrane</keyword>
<dbReference type="EMBL" id="JANUGX010000030">
    <property type="protein sequence ID" value="MCS0591711.1"/>
    <property type="molecule type" value="Genomic_DNA"/>
</dbReference>
<feature type="transmembrane region" description="Helical" evidence="6">
    <location>
        <begin position="133"/>
        <end position="154"/>
    </location>
</feature>
<evidence type="ECO:0000256" key="4">
    <source>
        <dbReference type="ARBA" id="ARBA00022989"/>
    </source>
</evidence>
<dbReference type="SUPFAM" id="SSF103473">
    <property type="entry name" value="MFS general substrate transporter"/>
    <property type="match status" value="1"/>
</dbReference>
<protein>
    <submittedName>
        <fullName evidence="8">MFS transporter</fullName>
    </submittedName>
</protein>
<dbReference type="Proteomes" id="UP001205560">
    <property type="component" value="Unassembled WGS sequence"/>
</dbReference>
<feature type="transmembrane region" description="Helical" evidence="6">
    <location>
        <begin position="306"/>
        <end position="323"/>
    </location>
</feature>
<feature type="transmembrane region" description="Helical" evidence="6">
    <location>
        <begin position="329"/>
        <end position="353"/>
    </location>
</feature>
<dbReference type="InterPro" id="IPR020846">
    <property type="entry name" value="MFS_dom"/>
</dbReference>
<evidence type="ECO:0000256" key="1">
    <source>
        <dbReference type="ARBA" id="ARBA00004651"/>
    </source>
</evidence>
<dbReference type="InterPro" id="IPR036259">
    <property type="entry name" value="MFS_trans_sf"/>
</dbReference>
<accession>A0ABT2ABY7</accession>
<dbReference type="InterPro" id="IPR050189">
    <property type="entry name" value="MFS_Efflux_Transporters"/>
</dbReference>
<reference evidence="8 9" key="1">
    <citation type="submission" date="2022-08" db="EMBL/GenBank/DDBJ databases">
        <title>Reclassification of Massilia species as members of the genera Telluria, Duganella, Pseudoduganella, Mokoshia gen. nov. and Zemynaea gen. nov. using orthogonal and non-orthogonal genome-based approaches.</title>
        <authorList>
            <person name="Bowman J.P."/>
        </authorList>
    </citation>
    <scope>NUCLEOTIDE SEQUENCE [LARGE SCALE GENOMIC DNA]</scope>
    <source>
        <strain evidence="8 9">LMG 28164</strain>
    </source>
</reference>
<evidence type="ECO:0000259" key="7">
    <source>
        <dbReference type="PROSITE" id="PS50850"/>
    </source>
</evidence>
<dbReference type="InterPro" id="IPR001958">
    <property type="entry name" value="Tet-R_TetA/multi-R_MdtG-like"/>
</dbReference>
<dbReference type="RefSeq" id="WP_258847479.1">
    <property type="nucleotide sequence ID" value="NZ_JANUGX010000030.1"/>
</dbReference>
<feature type="transmembrane region" description="Helical" evidence="6">
    <location>
        <begin position="107"/>
        <end position="127"/>
    </location>
</feature>
<sequence length="442" mass="45444">MSSICDSESKVYCTAAYFSYTATSSECWLRSRQQGEPAMPLALWALTLSAFAIGTTEFVIVGLIPTIAASLQVSVPSSGLLVSLYALGVAIGAPVLTALTGRVPRKLLLLGLMLLFTAGNLVAWMAPGYEALMAARVLTGLAHGVFFSIGSTIATSLVPKEKAASAIALMFSGLTVALVTGVPLGTFIGQRFGWQTTFLAVAMLGVIAFIGIALLVPKAIAGSPPSSLPTQMAVLKKPRLLLVYAMTTLGYGGTFVAFTYLAPILQQVAGFSAGAVGLVMLVYGVSVAFGNIWGGKLADRKGPVRALQIVFALLAAVLLVLQFTAANKIAVLITVLAWGAVAFGNVPGLQVYVVQRAGRDAPQAVDVASGLNIAAFNVGIALGAWGGGIIVDRIGLMATPWIGALVVLGALGLTTLAGRLDRLDAARGIAAPSSSEPAVLTH</sequence>
<dbReference type="PRINTS" id="PR01035">
    <property type="entry name" value="TCRTETA"/>
</dbReference>
<keyword evidence="9" id="KW-1185">Reference proteome</keyword>
<comment type="subcellular location">
    <subcellularLocation>
        <location evidence="1">Cell membrane</location>
        <topology evidence="1">Multi-pass membrane protein</topology>
    </subcellularLocation>
</comment>
<evidence type="ECO:0000256" key="3">
    <source>
        <dbReference type="ARBA" id="ARBA00022692"/>
    </source>
</evidence>
<feature type="transmembrane region" description="Helical" evidence="6">
    <location>
        <begin position="194"/>
        <end position="220"/>
    </location>
</feature>
<evidence type="ECO:0000256" key="2">
    <source>
        <dbReference type="ARBA" id="ARBA00022475"/>
    </source>
</evidence>
<dbReference type="PANTHER" id="PTHR43124">
    <property type="entry name" value="PURINE EFFLUX PUMP PBUE"/>
    <property type="match status" value="1"/>
</dbReference>
<dbReference type="PROSITE" id="PS50850">
    <property type="entry name" value="MFS"/>
    <property type="match status" value="1"/>
</dbReference>
<evidence type="ECO:0000256" key="5">
    <source>
        <dbReference type="ARBA" id="ARBA00023136"/>
    </source>
</evidence>
<keyword evidence="3 6" id="KW-0812">Transmembrane</keyword>
<feature type="transmembrane region" description="Helical" evidence="6">
    <location>
        <begin position="166"/>
        <end position="188"/>
    </location>
</feature>
<comment type="caution">
    <text evidence="8">The sequence shown here is derived from an EMBL/GenBank/DDBJ whole genome shotgun (WGS) entry which is preliminary data.</text>
</comment>
<dbReference type="CDD" id="cd17324">
    <property type="entry name" value="MFS_NepI_like"/>
    <property type="match status" value="1"/>
</dbReference>